<feature type="transmembrane region" description="Helical" evidence="1">
    <location>
        <begin position="172"/>
        <end position="190"/>
    </location>
</feature>
<dbReference type="PANTHER" id="PTHR42709">
    <property type="entry name" value="ALKALINE PHOSPHATASE LIKE PROTEIN"/>
    <property type="match status" value="1"/>
</dbReference>
<feature type="transmembrane region" description="Helical" evidence="1">
    <location>
        <begin position="20"/>
        <end position="41"/>
    </location>
</feature>
<name>Q2W9P5_PARM1</name>
<dbReference type="Proteomes" id="UP000007058">
    <property type="component" value="Chromosome"/>
</dbReference>
<accession>Q2W9P5</accession>
<dbReference type="EMBL" id="AP007255">
    <property type="protein sequence ID" value="BAE49430.1"/>
    <property type="molecule type" value="Genomic_DNA"/>
</dbReference>
<feature type="transmembrane region" description="Helical" evidence="1">
    <location>
        <begin position="138"/>
        <end position="160"/>
    </location>
</feature>
<proteinExistence type="predicted"/>
<keyword evidence="3" id="KW-1185">Reference proteome</keyword>
<keyword evidence="1" id="KW-0812">Transmembrane</keyword>
<dbReference type="STRING" id="342108.amb0626"/>
<dbReference type="AlphaFoldDB" id="Q2W9P5"/>
<evidence type="ECO:0000313" key="2">
    <source>
        <dbReference type="EMBL" id="BAE49430.1"/>
    </source>
</evidence>
<organism evidence="2 3">
    <name type="scientific">Paramagnetospirillum magneticum (strain ATCC 700264 / AMB-1)</name>
    <name type="common">Magnetospirillum magneticum</name>
    <dbReference type="NCBI Taxonomy" id="342108"/>
    <lineage>
        <taxon>Bacteria</taxon>
        <taxon>Pseudomonadati</taxon>
        <taxon>Pseudomonadota</taxon>
        <taxon>Alphaproteobacteria</taxon>
        <taxon>Rhodospirillales</taxon>
        <taxon>Magnetospirillaceae</taxon>
        <taxon>Paramagnetospirillum</taxon>
    </lineage>
</organism>
<evidence type="ECO:0000256" key="1">
    <source>
        <dbReference type="SAM" id="Phobius"/>
    </source>
</evidence>
<sequence length="193" mass="21591">MMLKGLYDWMMAKAAHRHAIWWLAAISFIESSFFPIPPDVMLIPMVIAAPTRWLRIAMVCTASSVAGGYLGYAIGHFAMDSIGMAILGAFHLQEKFLALKPIIDEWGVWFIIVKGATPIPYKLVTITAGAFDFDLMKFTFASVVARGMRFVLVAALLWKFGPPVREFVERRLKLVTTVFVIVLVGGFFMVKLL</sequence>
<keyword evidence="1" id="KW-0472">Membrane</keyword>
<dbReference type="PANTHER" id="PTHR42709:SF11">
    <property type="entry name" value="DEDA FAMILY PROTEIN"/>
    <property type="match status" value="1"/>
</dbReference>
<dbReference type="KEGG" id="mag:amb0626"/>
<gene>
    <name evidence="2" type="ordered locus">amb0626</name>
</gene>
<feature type="transmembrane region" description="Helical" evidence="1">
    <location>
        <begin position="53"/>
        <end position="74"/>
    </location>
</feature>
<keyword evidence="1" id="KW-1133">Transmembrane helix</keyword>
<evidence type="ECO:0000313" key="3">
    <source>
        <dbReference type="Proteomes" id="UP000007058"/>
    </source>
</evidence>
<dbReference type="InterPro" id="IPR051311">
    <property type="entry name" value="DedA_domain"/>
</dbReference>
<dbReference type="GO" id="GO:0005886">
    <property type="term" value="C:plasma membrane"/>
    <property type="evidence" value="ECO:0007669"/>
    <property type="project" value="TreeGrafter"/>
</dbReference>
<protein>
    <submittedName>
        <fullName evidence="2">Predicted membrane protein</fullName>
    </submittedName>
</protein>
<dbReference type="HOGENOM" id="CLU_098634_1_0_5"/>
<reference evidence="2 3" key="1">
    <citation type="journal article" date="2005" name="DNA Res.">
        <title>Complete genome sequence of the facultative anaerobic magnetotactic bacterium Magnetospirillum sp. strain AMB-1.</title>
        <authorList>
            <person name="Matsunaga T."/>
            <person name="Okamura Y."/>
            <person name="Fukuda Y."/>
            <person name="Wahyudi A.T."/>
            <person name="Murase Y."/>
            <person name="Takeyama H."/>
        </authorList>
    </citation>
    <scope>NUCLEOTIDE SEQUENCE [LARGE SCALE GENOMIC DNA]</scope>
    <source>
        <strain evidence="3">ATCC 700264 / AMB-1</strain>
    </source>
</reference>